<reference evidence="1 2" key="1">
    <citation type="journal article" date="2024" name="Plant Biotechnol. J.">
        <title>Genome and CRISPR/Cas9 system of a widespread forest tree (Populus alba) in the world.</title>
        <authorList>
            <person name="Liu Y.J."/>
            <person name="Jiang P.F."/>
            <person name="Han X.M."/>
            <person name="Li X.Y."/>
            <person name="Wang H.M."/>
            <person name="Wang Y.J."/>
            <person name="Wang X.X."/>
            <person name="Zeng Q.Y."/>
        </authorList>
    </citation>
    <scope>NUCLEOTIDE SEQUENCE [LARGE SCALE GENOMIC DNA]</scope>
    <source>
        <strain evidence="2">cv. PAL-ZL1</strain>
    </source>
</reference>
<organism evidence="1 2">
    <name type="scientific">Populus alba</name>
    <name type="common">White poplar</name>
    <dbReference type="NCBI Taxonomy" id="43335"/>
    <lineage>
        <taxon>Eukaryota</taxon>
        <taxon>Viridiplantae</taxon>
        <taxon>Streptophyta</taxon>
        <taxon>Embryophyta</taxon>
        <taxon>Tracheophyta</taxon>
        <taxon>Spermatophyta</taxon>
        <taxon>Magnoliopsida</taxon>
        <taxon>eudicotyledons</taxon>
        <taxon>Gunneridae</taxon>
        <taxon>Pentapetalae</taxon>
        <taxon>rosids</taxon>
        <taxon>fabids</taxon>
        <taxon>Malpighiales</taxon>
        <taxon>Salicaceae</taxon>
        <taxon>Saliceae</taxon>
        <taxon>Populus</taxon>
    </lineage>
</organism>
<gene>
    <name evidence="1" type="ORF">D5086_022985</name>
</gene>
<protein>
    <submittedName>
        <fullName evidence="1">Uncharacterized protein</fullName>
    </submittedName>
</protein>
<name>A0ACC4BA39_POPAL</name>
<comment type="caution">
    <text evidence="1">The sequence shown here is derived from an EMBL/GenBank/DDBJ whole genome shotgun (WGS) entry which is preliminary data.</text>
</comment>
<sequence>MQAYIGVVQGLRREKVPSIIRCPESCNNDVIPSTSDIRHGTRSCSPGLLVSIRSQILHTVTKELIAATSSISNVGKKGQCLWRPGYITHWTPFLRGPETLTSQLLSDGMVLKDRSGLGNSISARNLSIAESVNKSAEKTVVCLDLRQTCSN</sequence>
<keyword evidence="2" id="KW-1185">Reference proteome</keyword>
<evidence type="ECO:0000313" key="1">
    <source>
        <dbReference type="EMBL" id="KAL3574884.1"/>
    </source>
</evidence>
<proteinExistence type="predicted"/>
<accession>A0ACC4BA39</accession>
<dbReference type="EMBL" id="RCHU02000012">
    <property type="protein sequence ID" value="KAL3574884.1"/>
    <property type="molecule type" value="Genomic_DNA"/>
</dbReference>
<dbReference type="Proteomes" id="UP000309997">
    <property type="component" value="Unassembled WGS sequence"/>
</dbReference>
<evidence type="ECO:0000313" key="2">
    <source>
        <dbReference type="Proteomes" id="UP000309997"/>
    </source>
</evidence>